<keyword evidence="2" id="KW-0378">Hydrolase</keyword>
<keyword evidence="6" id="KW-1185">Reference proteome</keyword>
<evidence type="ECO:0000256" key="3">
    <source>
        <dbReference type="SAM" id="SignalP"/>
    </source>
</evidence>
<dbReference type="InterPro" id="IPR051708">
    <property type="entry name" value="Plant_Aspart_Prot_A1"/>
</dbReference>
<evidence type="ECO:0000256" key="1">
    <source>
        <dbReference type="ARBA" id="ARBA00022670"/>
    </source>
</evidence>
<comment type="caution">
    <text evidence="5">The sequence shown here is derived from an EMBL/GenBank/DDBJ whole genome shotgun (WGS) entry which is preliminary data.</text>
</comment>
<evidence type="ECO:0000259" key="4">
    <source>
        <dbReference type="PROSITE" id="PS51767"/>
    </source>
</evidence>
<dbReference type="EMBL" id="JBJQOH010000001">
    <property type="protein sequence ID" value="KAL3701506.1"/>
    <property type="molecule type" value="Genomic_DNA"/>
</dbReference>
<evidence type="ECO:0000313" key="5">
    <source>
        <dbReference type="EMBL" id="KAL3701506.1"/>
    </source>
</evidence>
<gene>
    <name evidence="5" type="ORF">R1sor_019528</name>
</gene>
<dbReference type="PANTHER" id="PTHR47967">
    <property type="entry name" value="OS07G0603500 PROTEIN-RELATED"/>
    <property type="match status" value="1"/>
</dbReference>
<keyword evidence="1" id="KW-0645">Protease</keyword>
<accession>A0ABD3IDV1</accession>
<feature type="signal peptide" evidence="3">
    <location>
        <begin position="1"/>
        <end position="19"/>
    </location>
</feature>
<keyword evidence="3" id="KW-0732">Signal</keyword>
<sequence length="471" mass="51524">MTLRYTALWLDVIIRTSYTLSLSGTTQAAAVYSTESKTGRVPALKEILGADAVEASYPVYHVKHHSEHHHHIRGLKALDSTKTIVGNVIQPSVAGQAGYYVKMQLGTPVQDVLLHIDTGSNLFWTQCATCNPCVPTPPDGNYDPRISTTFKTSNVTDGTSYGDGTVTSGNISADTLTIASGYGNRVVFPNFLFLCGTNNSSPVSNVGSGIVGMDLASTFLAQLHNRGYCSSRVFRYCFPNADKNPDATSFLSIGPIEKQYLPETITEMLYTLLRSDLSQILGESYVSLNLTGISVAGQRLDIDISALNSPAFVNFVENPSYNITILDSGTTLTYLPASVLSVFQQAFGNATDASLNRDWIDLDPKDDCVPNLCFNATVDQAFGATFPTVSYIFPRYGSRKIEEIEVVIPGDEMMDWVDNQTFCLRICGVKDNASTQNVYIIGVRDQRNFLIEYDYEKLTVGFQRASCAFEG</sequence>
<proteinExistence type="predicted"/>
<protein>
    <recommendedName>
        <fullName evidence="4">Peptidase A1 domain-containing protein</fullName>
    </recommendedName>
</protein>
<feature type="domain" description="Peptidase A1" evidence="4">
    <location>
        <begin position="99"/>
        <end position="463"/>
    </location>
</feature>
<dbReference type="InterPro" id="IPR021109">
    <property type="entry name" value="Peptidase_aspartic_dom_sf"/>
</dbReference>
<dbReference type="GO" id="GO:0008233">
    <property type="term" value="F:peptidase activity"/>
    <property type="evidence" value="ECO:0007669"/>
    <property type="project" value="UniProtKB-KW"/>
</dbReference>
<evidence type="ECO:0000313" key="6">
    <source>
        <dbReference type="Proteomes" id="UP001633002"/>
    </source>
</evidence>
<dbReference type="AlphaFoldDB" id="A0ABD3IDV1"/>
<dbReference type="PROSITE" id="PS51767">
    <property type="entry name" value="PEPTIDASE_A1"/>
    <property type="match status" value="1"/>
</dbReference>
<dbReference type="GO" id="GO:0006508">
    <property type="term" value="P:proteolysis"/>
    <property type="evidence" value="ECO:0007669"/>
    <property type="project" value="UniProtKB-KW"/>
</dbReference>
<name>A0ABD3IDV1_9MARC</name>
<organism evidence="5 6">
    <name type="scientific">Riccia sorocarpa</name>
    <dbReference type="NCBI Taxonomy" id="122646"/>
    <lineage>
        <taxon>Eukaryota</taxon>
        <taxon>Viridiplantae</taxon>
        <taxon>Streptophyta</taxon>
        <taxon>Embryophyta</taxon>
        <taxon>Marchantiophyta</taxon>
        <taxon>Marchantiopsida</taxon>
        <taxon>Marchantiidae</taxon>
        <taxon>Marchantiales</taxon>
        <taxon>Ricciaceae</taxon>
        <taxon>Riccia</taxon>
    </lineage>
</organism>
<feature type="chain" id="PRO_5044795182" description="Peptidase A1 domain-containing protein" evidence="3">
    <location>
        <begin position="20"/>
        <end position="471"/>
    </location>
</feature>
<dbReference type="Proteomes" id="UP001633002">
    <property type="component" value="Unassembled WGS sequence"/>
</dbReference>
<reference evidence="5 6" key="1">
    <citation type="submission" date="2024-09" db="EMBL/GenBank/DDBJ databases">
        <title>Chromosome-scale assembly of Riccia sorocarpa.</title>
        <authorList>
            <person name="Paukszto L."/>
        </authorList>
    </citation>
    <scope>NUCLEOTIDE SEQUENCE [LARGE SCALE GENOMIC DNA]</scope>
    <source>
        <strain evidence="5">LP-2024</strain>
        <tissue evidence="5">Aerial parts of the thallus</tissue>
    </source>
</reference>
<dbReference type="SUPFAM" id="SSF50630">
    <property type="entry name" value="Acid proteases"/>
    <property type="match status" value="1"/>
</dbReference>
<dbReference type="Gene3D" id="2.40.70.10">
    <property type="entry name" value="Acid Proteases"/>
    <property type="match status" value="2"/>
</dbReference>
<dbReference type="InterPro" id="IPR033121">
    <property type="entry name" value="PEPTIDASE_A1"/>
</dbReference>
<evidence type="ECO:0000256" key="2">
    <source>
        <dbReference type="ARBA" id="ARBA00022801"/>
    </source>
</evidence>
<dbReference type="Pfam" id="PF00026">
    <property type="entry name" value="Asp"/>
    <property type="match status" value="1"/>
</dbReference>